<name>A0A7J6Q4G4_PEROL</name>
<comment type="caution">
    <text evidence="1">The sequence shown here is derived from an EMBL/GenBank/DDBJ whole genome shotgun (WGS) entry which is preliminary data.</text>
</comment>
<feature type="non-terminal residue" evidence="1">
    <location>
        <position position="1"/>
    </location>
</feature>
<reference evidence="1 2" key="1">
    <citation type="submission" date="2020-04" db="EMBL/GenBank/DDBJ databases">
        <title>Perkinsus olseni comparative genomics.</title>
        <authorList>
            <person name="Bogema D.R."/>
        </authorList>
    </citation>
    <scope>NUCLEOTIDE SEQUENCE [LARGE SCALE GENOMIC DNA]</scope>
    <source>
        <strain evidence="1 2">ATCC PRA-207</strain>
    </source>
</reference>
<proteinExistence type="predicted"/>
<keyword evidence="2" id="KW-1185">Reference proteome</keyword>
<gene>
    <name evidence="1" type="ORF">FOZ63_002954</name>
</gene>
<evidence type="ECO:0000313" key="1">
    <source>
        <dbReference type="EMBL" id="KAF4703082.1"/>
    </source>
</evidence>
<protein>
    <submittedName>
        <fullName evidence="1">Uncharacterized protein</fullName>
    </submittedName>
</protein>
<sequence>SREPFTSFAIFAITDEEQIIGGTEELLIDDGDYDCDERAVEVIRIEMKSLVVTALLVTSVVIFVQDEGAKATDVKEFNPRIAQDHGADARMLSVVAATVKLGAMVVPAVEVVVVVVVVR</sequence>
<feature type="non-terminal residue" evidence="1">
    <location>
        <position position="119"/>
    </location>
</feature>
<organism evidence="1 2">
    <name type="scientific">Perkinsus olseni</name>
    <name type="common">Perkinsus atlanticus</name>
    <dbReference type="NCBI Taxonomy" id="32597"/>
    <lineage>
        <taxon>Eukaryota</taxon>
        <taxon>Sar</taxon>
        <taxon>Alveolata</taxon>
        <taxon>Perkinsozoa</taxon>
        <taxon>Perkinsea</taxon>
        <taxon>Perkinsida</taxon>
        <taxon>Perkinsidae</taxon>
        <taxon>Perkinsus</taxon>
    </lineage>
</organism>
<dbReference type="AlphaFoldDB" id="A0A7J6Q4G4"/>
<dbReference type="EMBL" id="JABANO010035679">
    <property type="protein sequence ID" value="KAF4703082.1"/>
    <property type="molecule type" value="Genomic_DNA"/>
</dbReference>
<accession>A0A7J6Q4G4</accession>
<dbReference type="Proteomes" id="UP000553632">
    <property type="component" value="Unassembled WGS sequence"/>
</dbReference>
<evidence type="ECO:0000313" key="2">
    <source>
        <dbReference type="Proteomes" id="UP000553632"/>
    </source>
</evidence>